<feature type="transmembrane region" description="Helical" evidence="6">
    <location>
        <begin position="90"/>
        <end position="111"/>
    </location>
</feature>
<feature type="transmembrane region" description="Helical" evidence="6">
    <location>
        <begin position="303"/>
        <end position="320"/>
    </location>
</feature>
<dbReference type="EMBL" id="MH449674">
    <property type="protein sequence ID" value="AXL04831.1"/>
    <property type="molecule type" value="Genomic_DNA"/>
</dbReference>
<comment type="subcellular location">
    <subcellularLocation>
        <location evidence="1">Cell membrane</location>
        <topology evidence="1">Multi-pass membrane protein</topology>
    </subcellularLocation>
</comment>
<organism evidence="7">
    <name type="scientific">Aeromonas hydrophila</name>
    <dbReference type="NCBI Taxonomy" id="644"/>
    <lineage>
        <taxon>Bacteria</taxon>
        <taxon>Pseudomonadati</taxon>
        <taxon>Pseudomonadota</taxon>
        <taxon>Gammaproteobacteria</taxon>
        <taxon>Aeromonadales</taxon>
        <taxon>Aeromonadaceae</taxon>
        <taxon>Aeromonas</taxon>
    </lineage>
</organism>
<sequence length="420" mass="46653">MKRLLLKVTAMSGLLTLLRMGMGFVIAKVVAIYTGPTGMAMLGQVQSLVGTLNGIINSPVGSGIVRYTAEKQVTGVAGYEACAPWWKASLQWVLIILSIIVPLSILFSGKISHWLFNDSQFDWIIVVTVISLPLAAFGTFCNSVINGLQNYRRYILLGMISSIVSGLVMLAMIMESNLNGALLAASVQSALIGCVMLAGNLRQPWFKICFLWGKTRKEERTAIGRYMLMALTSSLTMPVSLILVRNILIDNVGWEAAGNWQAVWKISEVYLGVITIALSTYYLPRLSSLTCGRSIVNEINSTALLIIPVVSLLAIFVYILRDFAVLALFTKEFYHARELFLIQLCGDIVKIASWLYAYPMISRGKTKWFICTEIIFSVSFVLSSYLFVSYYGVNGANMAYLFSYILYFIFVVVNIKRIVN</sequence>
<evidence type="ECO:0000256" key="5">
    <source>
        <dbReference type="ARBA" id="ARBA00023136"/>
    </source>
</evidence>
<dbReference type="PANTHER" id="PTHR30250">
    <property type="entry name" value="PST FAMILY PREDICTED COLANIC ACID TRANSPORTER"/>
    <property type="match status" value="1"/>
</dbReference>
<gene>
    <name evidence="7" type="primary">wzx</name>
</gene>
<dbReference type="GO" id="GO:0005886">
    <property type="term" value="C:plasma membrane"/>
    <property type="evidence" value="ECO:0007669"/>
    <property type="project" value="UniProtKB-SubCell"/>
</dbReference>
<keyword evidence="3 6" id="KW-0812">Transmembrane</keyword>
<feature type="transmembrane region" description="Helical" evidence="6">
    <location>
        <begin position="398"/>
        <end position="415"/>
    </location>
</feature>
<keyword evidence="2" id="KW-1003">Cell membrane</keyword>
<dbReference type="GO" id="GO:0009246">
    <property type="term" value="P:enterobacterial common antigen biosynthetic process"/>
    <property type="evidence" value="ECO:0007669"/>
    <property type="project" value="InterPro"/>
</dbReference>
<evidence type="ECO:0000256" key="3">
    <source>
        <dbReference type="ARBA" id="ARBA00022692"/>
    </source>
</evidence>
<evidence type="ECO:0000313" key="7">
    <source>
        <dbReference type="EMBL" id="AXL04831.1"/>
    </source>
</evidence>
<keyword evidence="4 6" id="KW-1133">Transmembrane helix</keyword>
<feature type="transmembrane region" description="Helical" evidence="6">
    <location>
        <begin position="222"/>
        <end position="243"/>
    </location>
</feature>
<feature type="transmembrane region" description="Helical" evidence="6">
    <location>
        <begin position="263"/>
        <end position="283"/>
    </location>
</feature>
<feature type="transmembrane region" description="Helical" evidence="6">
    <location>
        <begin position="340"/>
        <end position="358"/>
    </location>
</feature>
<dbReference type="AlphaFoldDB" id="A0A346AC69"/>
<evidence type="ECO:0000256" key="6">
    <source>
        <dbReference type="SAM" id="Phobius"/>
    </source>
</evidence>
<feature type="transmembrane region" description="Helical" evidence="6">
    <location>
        <begin position="154"/>
        <end position="174"/>
    </location>
</feature>
<dbReference type="InterPro" id="IPR050833">
    <property type="entry name" value="Poly_Biosynth_Transport"/>
</dbReference>
<evidence type="ECO:0000256" key="1">
    <source>
        <dbReference type="ARBA" id="ARBA00004651"/>
    </source>
</evidence>
<dbReference type="InterPro" id="IPR044550">
    <property type="entry name" value="WzxE"/>
</dbReference>
<proteinExistence type="predicted"/>
<keyword evidence="5 6" id="KW-0472">Membrane</keyword>
<dbReference type="PANTHER" id="PTHR30250:SF30">
    <property type="entry name" value="LIPID III FLIPPASE"/>
    <property type="match status" value="1"/>
</dbReference>
<protein>
    <submittedName>
        <fullName evidence="7">O antigen flippase</fullName>
    </submittedName>
</protein>
<evidence type="ECO:0000256" key="2">
    <source>
        <dbReference type="ARBA" id="ARBA00022475"/>
    </source>
</evidence>
<feature type="transmembrane region" description="Helical" evidence="6">
    <location>
        <begin position="123"/>
        <end position="142"/>
    </location>
</feature>
<accession>A0A346AC69</accession>
<name>A0A346AC69_AERHY</name>
<evidence type="ECO:0000256" key="4">
    <source>
        <dbReference type="ARBA" id="ARBA00022989"/>
    </source>
</evidence>
<feature type="transmembrane region" description="Helical" evidence="6">
    <location>
        <begin position="370"/>
        <end position="392"/>
    </location>
</feature>
<reference evidence="7" key="1">
    <citation type="submission" date="2018-06" db="EMBL/GenBank/DDBJ databases">
        <title>Genetic diversity of the Aeromonas Hydrophila O antigens and development of a suspension array for serotype detection.</title>
        <authorList>
            <person name="Cao H."/>
            <person name="Liu B."/>
        </authorList>
    </citation>
    <scope>NUCLEOTIDE SEQUENCE</scope>
    <source>
        <strain evidence="7">G5371</strain>
    </source>
</reference>
<dbReference type="CDD" id="cd13125">
    <property type="entry name" value="MATE_like_10"/>
    <property type="match status" value="1"/>
</dbReference>
<feature type="transmembrane region" description="Helical" evidence="6">
    <location>
        <begin position="180"/>
        <end position="201"/>
    </location>
</feature>
<feature type="transmembrane region" description="Helical" evidence="6">
    <location>
        <begin position="51"/>
        <end position="69"/>
    </location>
</feature>